<feature type="region of interest" description="Disordered" evidence="1">
    <location>
        <begin position="1"/>
        <end position="31"/>
    </location>
</feature>
<accession>A0A9P1DYB2</accession>
<evidence type="ECO:0000313" key="4">
    <source>
        <dbReference type="Proteomes" id="UP001152484"/>
    </source>
</evidence>
<dbReference type="PANTHER" id="PTHR45749:SF34">
    <property type="entry name" value="ZINC FINGER MYM-TYPE PROTEIN 1-LIKE"/>
    <property type="match status" value="1"/>
</dbReference>
<evidence type="ECO:0000313" key="3">
    <source>
        <dbReference type="EMBL" id="CAH9060043.1"/>
    </source>
</evidence>
<dbReference type="AlphaFoldDB" id="A0A9P1DYB2"/>
<dbReference type="Proteomes" id="UP001152484">
    <property type="component" value="Unassembled WGS sequence"/>
</dbReference>
<sequence>MSILQFVTREGGPSRRDNEESSREKHPRVEFDPNDIVSDPGLRKPIFKYNSFIRDQVMREYLTRGPCRPIGHVYPKRVYGKEKRSFQPAWFEKYPWLEYSISKDAAYCLWCYLFKDSNKGNRVGEVAFTEKGVNNWKKALDIFNTHVGVVGSAHNNARVKLETFQNQRQSISHLISAHGREIEAAYRIRLTAILDVIRFLLKQGLAFRGHDESSSSLNKGNFLELLEWYSQRNEEVANTLNENAPGNNQMTSPKIQKELTNACAFEVTRVILEDIGDNLFTLMVDECRDVSVKEQMGVVLRYVDKRGYVIERFLGIVHVTDTSAMSLKSAVDELFSKHKLSLSKLRGQGYDGASNMRGEWDSKWEREKSRSKFEKTGGYSLGVTLHNYCAFDVYVDFGFKST</sequence>
<feature type="domain" description="TTF-type" evidence="2">
    <location>
        <begin position="82"/>
        <end position="177"/>
    </location>
</feature>
<dbReference type="InterPro" id="IPR006580">
    <property type="entry name" value="Znf_TTF"/>
</dbReference>
<dbReference type="OrthoDB" id="1290906at2759"/>
<protein>
    <recommendedName>
        <fullName evidence="2">TTF-type domain-containing protein</fullName>
    </recommendedName>
</protein>
<evidence type="ECO:0000256" key="1">
    <source>
        <dbReference type="SAM" id="MobiDB-lite"/>
    </source>
</evidence>
<reference evidence="3" key="1">
    <citation type="submission" date="2022-07" db="EMBL/GenBank/DDBJ databases">
        <authorList>
            <person name="Macas J."/>
            <person name="Novak P."/>
            <person name="Neumann P."/>
        </authorList>
    </citation>
    <scope>NUCLEOTIDE SEQUENCE</scope>
</reference>
<name>A0A9P1DYB2_CUSEU</name>
<dbReference type="SMART" id="SM00597">
    <property type="entry name" value="ZnF_TTF"/>
    <property type="match status" value="1"/>
</dbReference>
<gene>
    <name evidence="3" type="ORF">CEURO_LOCUS1508</name>
</gene>
<dbReference type="Pfam" id="PF14291">
    <property type="entry name" value="DUF4371"/>
    <property type="match status" value="1"/>
</dbReference>
<dbReference type="InterPro" id="IPR025398">
    <property type="entry name" value="DUF4371"/>
</dbReference>
<dbReference type="PANTHER" id="PTHR45749">
    <property type="match status" value="1"/>
</dbReference>
<dbReference type="EMBL" id="CAMAPE010000004">
    <property type="protein sequence ID" value="CAH9060043.1"/>
    <property type="molecule type" value="Genomic_DNA"/>
</dbReference>
<evidence type="ECO:0000259" key="2">
    <source>
        <dbReference type="SMART" id="SM00597"/>
    </source>
</evidence>
<feature type="compositionally biased region" description="Basic and acidic residues" evidence="1">
    <location>
        <begin position="12"/>
        <end position="31"/>
    </location>
</feature>
<organism evidence="3 4">
    <name type="scientific">Cuscuta europaea</name>
    <name type="common">European dodder</name>
    <dbReference type="NCBI Taxonomy" id="41803"/>
    <lineage>
        <taxon>Eukaryota</taxon>
        <taxon>Viridiplantae</taxon>
        <taxon>Streptophyta</taxon>
        <taxon>Embryophyta</taxon>
        <taxon>Tracheophyta</taxon>
        <taxon>Spermatophyta</taxon>
        <taxon>Magnoliopsida</taxon>
        <taxon>eudicotyledons</taxon>
        <taxon>Gunneridae</taxon>
        <taxon>Pentapetalae</taxon>
        <taxon>asterids</taxon>
        <taxon>lamiids</taxon>
        <taxon>Solanales</taxon>
        <taxon>Convolvulaceae</taxon>
        <taxon>Cuscuteae</taxon>
        <taxon>Cuscuta</taxon>
        <taxon>Cuscuta subgen. Cuscuta</taxon>
    </lineage>
</organism>
<proteinExistence type="predicted"/>
<keyword evidence="4" id="KW-1185">Reference proteome</keyword>
<comment type="caution">
    <text evidence="3">The sequence shown here is derived from an EMBL/GenBank/DDBJ whole genome shotgun (WGS) entry which is preliminary data.</text>
</comment>